<dbReference type="Pfam" id="PF13621">
    <property type="entry name" value="Cupin_8"/>
    <property type="match status" value="1"/>
</dbReference>
<organism evidence="5 6">
    <name type="scientific">Rhynchophorus ferrugineus</name>
    <name type="common">Red palm weevil</name>
    <name type="synonym">Curculio ferrugineus</name>
    <dbReference type="NCBI Taxonomy" id="354439"/>
    <lineage>
        <taxon>Eukaryota</taxon>
        <taxon>Metazoa</taxon>
        <taxon>Ecdysozoa</taxon>
        <taxon>Arthropoda</taxon>
        <taxon>Hexapoda</taxon>
        <taxon>Insecta</taxon>
        <taxon>Pterygota</taxon>
        <taxon>Neoptera</taxon>
        <taxon>Endopterygota</taxon>
        <taxon>Coleoptera</taxon>
        <taxon>Polyphaga</taxon>
        <taxon>Cucujiformia</taxon>
        <taxon>Curculionidae</taxon>
        <taxon>Dryophthorinae</taxon>
        <taxon>Rhynchophorus</taxon>
    </lineage>
</organism>
<dbReference type="PANTHER" id="PTHR12461:SF43">
    <property type="entry name" value="HSPB1-ASSOCIATED PROTEIN 1"/>
    <property type="match status" value="1"/>
</dbReference>
<protein>
    <recommendedName>
        <fullName evidence="4">JmjC domain-containing protein</fullName>
    </recommendedName>
</protein>
<comment type="function">
    <text evidence="3">May play a role in cellular stress response.</text>
</comment>
<dbReference type="EMBL" id="JAACXV010000085">
    <property type="protein sequence ID" value="KAF7283983.1"/>
    <property type="molecule type" value="Genomic_DNA"/>
</dbReference>
<dbReference type="Proteomes" id="UP000625711">
    <property type="component" value="Unassembled WGS sequence"/>
</dbReference>
<keyword evidence="6" id="KW-1185">Reference proteome</keyword>
<dbReference type="AlphaFoldDB" id="A0A834IS28"/>
<evidence type="ECO:0000313" key="6">
    <source>
        <dbReference type="Proteomes" id="UP000625711"/>
    </source>
</evidence>
<evidence type="ECO:0000259" key="4">
    <source>
        <dbReference type="PROSITE" id="PS51184"/>
    </source>
</evidence>
<proteinExistence type="predicted"/>
<evidence type="ECO:0000256" key="2">
    <source>
        <dbReference type="ARBA" id="ARBA00022490"/>
    </source>
</evidence>
<sequence>MEYFGTESNLRNLILNTKKPLIIRNKIKSSIVNWDLYYWKKIIKNELLTFRCGKNKFTKEPQWESRCSTKVATFQEFINQSNSNIEEWWYFDYKYLRDWFSSNTELKKNISWSELGFPEITVEDTTIWIGSKGAHTPCHIDTYGCNMVLQTFGSKLWLLFPPEENLRPSRVPYEESSIYSKINFFSPDISILKDIGHCYKVILNPGDVLIVPNRWWHYVENLEFAISINTWLPLPTDNVEHIKECITAILVGGIINTQEHNFKRFALNPNMIEGMVNTTDALNILKNKLTESQSGHGKLTEHETKKIQDFSESCDFIIGLEELSGEDLKNCIKQQSQRFPIEKEDNIKNSYKDISDFLEAVTDPEVVSLIAKKISEKV</sequence>
<dbReference type="InterPro" id="IPR041667">
    <property type="entry name" value="Cupin_8"/>
</dbReference>
<comment type="subcellular location">
    <subcellularLocation>
        <location evidence="1">Cytoplasm</location>
    </subcellularLocation>
</comment>
<dbReference type="PROSITE" id="PS51184">
    <property type="entry name" value="JMJC"/>
    <property type="match status" value="1"/>
</dbReference>
<evidence type="ECO:0000256" key="1">
    <source>
        <dbReference type="ARBA" id="ARBA00004496"/>
    </source>
</evidence>
<dbReference type="Gene3D" id="2.60.120.650">
    <property type="entry name" value="Cupin"/>
    <property type="match status" value="1"/>
</dbReference>
<dbReference type="PANTHER" id="PTHR12461">
    <property type="entry name" value="HYPOXIA-INDUCIBLE FACTOR 1 ALPHA INHIBITOR-RELATED"/>
    <property type="match status" value="1"/>
</dbReference>
<gene>
    <name evidence="5" type="ORF">GWI33_022800</name>
</gene>
<feature type="domain" description="JmjC" evidence="4">
    <location>
        <begin position="86"/>
        <end position="247"/>
    </location>
</feature>
<accession>A0A834IS28</accession>
<name>A0A834IS28_RHYFE</name>
<evidence type="ECO:0000256" key="3">
    <source>
        <dbReference type="ARBA" id="ARBA00037342"/>
    </source>
</evidence>
<comment type="caution">
    <text evidence="5">The sequence shown here is derived from an EMBL/GenBank/DDBJ whole genome shotgun (WGS) entry which is preliminary data.</text>
</comment>
<dbReference type="OrthoDB" id="438164at2759"/>
<dbReference type="GO" id="GO:0005737">
    <property type="term" value="C:cytoplasm"/>
    <property type="evidence" value="ECO:0007669"/>
    <property type="project" value="UniProtKB-SubCell"/>
</dbReference>
<dbReference type="SMART" id="SM00558">
    <property type="entry name" value="JmjC"/>
    <property type="match status" value="1"/>
</dbReference>
<keyword evidence="2" id="KW-0963">Cytoplasm</keyword>
<dbReference type="SUPFAM" id="SSF51197">
    <property type="entry name" value="Clavaminate synthase-like"/>
    <property type="match status" value="1"/>
</dbReference>
<reference evidence="5" key="1">
    <citation type="submission" date="2020-08" db="EMBL/GenBank/DDBJ databases">
        <title>Genome sequencing and assembly of the red palm weevil Rhynchophorus ferrugineus.</title>
        <authorList>
            <person name="Dias G.B."/>
            <person name="Bergman C.M."/>
            <person name="Manee M."/>
        </authorList>
    </citation>
    <scope>NUCLEOTIDE SEQUENCE</scope>
    <source>
        <strain evidence="5">AA-2017</strain>
        <tissue evidence="5">Whole larva</tissue>
    </source>
</reference>
<evidence type="ECO:0000313" key="5">
    <source>
        <dbReference type="EMBL" id="KAF7283983.1"/>
    </source>
</evidence>
<dbReference type="InterPro" id="IPR003347">
    <property type="entry name" value="JmjC_dom"/>
</dbReference>